<gene>
    <name evidence="2" type="ORF">EI684_09000</name>
</gene>
<dbReference type="Pfam" id="PF12697">
    <property type="entry name" value="Abhydrolase_6"/>
    <property type="match status" value="1"/>
</dbReference>
<dbReference type="Proteomes" id="UP000280307">
    <property type="component" value="Unassembled WGS sequence"/>
</dbReference>
<dbReference type="InterPro" id="IPR000073">
    <property type="entry name" value="AB_hydrolase_1"/>
</dbReference>
<proteinExistence type="predicted"/>
<dbReference type="AlphaFoldDB" id="A0A426U1N8"/>
<comment type="caution">
    <text evidence="2">The sequence shown here is derived from an EMBL/GenBank/DDBJ whole genome shotgun (WGS) entry which is preliminary data.</text>
</comment>
<dbReference type="InterPro" id="IPR029058">
    <property type="entry name" value="AB_hydrolase_fold"/>
</dbReference>
<sequence>MHHLERYLYFGGPLDGPLVHLAPANGFPPESYRPMAAGLTPQLRVWGYRPRPLWPQSRPHDVRSWHALAHDMLADLATLSAEPVVGVGHSLGGILSLYCAVRHPERFRGLVLLDPVVMPRSLLPLLWAMRRTGQHHRFPLAQGAQRRRECFADHEEARSRLRGRGAFANFTEAALDGYLEGALRPDPNGGLRLAWPRAWEAHIFALVPIDTWDALRRLRIPLLIIRGTRSDLMIDTTWKRLAQQLPQAQFVDIVAGHMVPMEEPAAVAAALLRWVCQL</sequence>
<evidence type="ECO:0000313" key="3">
    <source>
        <dbReference type="Proteomes" id="UP000280307"/>
    </source>
</evidence>
<protein>
    <submittedName>
        <fullName evidence="2">Alpha/beta hydrolase</fullName>
    </submittedName>
</protein>
<name>A0A426U1N8_9CHLR</name>
<dbReference type="EMBL" id="RSAS01000345">
    <property type="protein sequence ID" value="RRR73354.1"/>
    <property type="molecule type" value="Genomic_DNA"/>
</dbReference>
<evidence type="ECO:0000259" key="1">
    <source>
        <dbReference type="Pfam" id="PF12697"/>
    </source>
</evidence>
<evidence type="ECO:0000313" key="2">
    <source>
        <dbReference type="EMBL" id="RRR73354.1"/>
    </source>
</evidence>
<reference evidence="2 3" key="1">
    <citation type="submission" date="2018-12" db="EMBL/GenBank/DDBJ databases">
        <title>Genome Sequence of Candidatus Viridilinea halotolerans isolated from saline sulfide-rich spring.</title>
        <authorList>
            <person name="Grouzdev D.S."/>
            <person name="Burganskaya E.I."/>
            <person name="Krutkina M.S."/>
            <person name="Sukhacheva M.V."/>
            <person name="Gorlenko V.M."/>
        </authorList>
    </citation>
    <scope>NUCLEOTIDE SEQUENCE [LARGE SCALE GENOMIC DNA]</scope>
    <source>
        <strain evidence="2">Chok-6</strain>
    </source>
</reference>
<dbReference type="PANTHER" id="PTHR43194:SF2">
    <property type="entry name" value="PEROXISOMAL MEMBRANE PROTEIN LPX1"/>
    <property type="match status" value="1"/>
</dbReference>
<accession>A0A426U1N8</accession>
<organism evidence="2 3">
    <name type="scientific">Candidatus Viridilinea halotolerans</name>
    <dbReference type="NCBI Taxonomy" id="2491704"/>
    <lineage>
        <taxon>Bacteria</taxon>
        <taxon>Bacillati</taxon>
        <taxon>Chloroflexota</taxon>
        <taxon>Chloroflexia</taxon>
        <taxon>Chloroflexales</taxon>
        <taxon>Chloroflexineae</taxon>
        <taxon>Oscillochloridaceae</taxon>
        <taxon>Candidatus Viridilinea</taxon>
    </lineage>
</organism>
<dbReference type="GO" id="GO:0016787">
    <property type="term" value="F:hydrolase activity"/>
    <property type="evidence" value="ECO:0007669"/>
    <property type="project" value="UniProtKB-KW"/>
</dbReference>
<dbReference type="Gene3D" id="3.40.50.1820">
    <property type="entry name" value="alpha/beta hydrolase"/>
    <property type="match status" value="1"/>
</dbReference>
<dbReference type="InterPro" id="IPR050228">
    <property type="entry name" value="Carboxylesterase_BioH"/>
</dbReference>
<dbReference type="SUPFAM" id="SSF53474">
    <property type="entry name" value="alpha/beta-Hydrolases"/>
    <property type="match status" value="1"/>
</dbReference>
<feature type="domain" description="AB hydrolase-1" evidence="1">
    <location>
        <begin position="23"/>
        <end position="270"/>
    </location>
</feature>
<dbReference type="PANTHER" id="PTHR43194">
    <property type="entry name" value="HYDROLASE ALPHA/BETA FOLD FAMILY"/>
    <property type="match status" value="1"/>
</dbReference>
<keyword evidence="2" id="KW-0378">Hydrolase</keyword>